<dbReference type="EMBL" id="CAJOBH010186638">
    <property type="protein sequence ID" value="CAF4953465.1"/>
    <property type="molecule type" value="Genomic_DNA"/>
</dbReference>
<dbReference type="EMBL" id="CAJOBJ010003103">
    <property type="protein sequence ID" value="CAF3953456.1"/>
    <property type="molecule type" value="Genomic_DNA"/>
</dbReference>
<reference evidence="3" key="1">
    <citation type="submission" date="2021-02" db="EMBL/GenBank/DDBJ databases">
        <authorList>
            <person name="Nowell W R."/>
        </authorList>
    </citation>
    <scope>NUCLEOTIDE SEQUENCE</scope>
</reference>
<dbReference type="Proteomes" id="UP000663834">
    <property type="component" value="Unassembled WGS sequence"/>
</dbReference>
<accession>A0A816M549</accession>
<dbReference type="PANTHER" id="PTHR31591:SF1">
    <property type="entry name" value="UPF0613 PROTEIN PB24D3.06C"/>
    <property type="match status" value="1"/>
</dbReference>
<dbReference type="AlphaFoldDB" id="A0A816M549"/>
<evidence type="ECO:0000313" key="4">
    <source>
        <dbReference type="EMBL" id="CAF3953456.1"/>
    </source>
</evidence>
<evidence type="ECO:0000313" key="1">
    <source>
        <dbReference type="EMBL" id="CAF1088777.1"/>
    </source>
</evidence>
<evidence type="ECO:0000313" key="5">
    <source>
        <dbReference type="EMBL" id="CAF4805469.1"/>
    </source>
</evidence>
<organism evidence="3 7">
    <name type="scientific">Rotaria magnacalcarata</name>
    <dbReference type="NCBI Taxonomy" id="392030"/>
    <lineage>
        <taxon>Eukaryota</taxon>
        <taxon>Metazoa</taxon>
        <taxon>Spiralia</taxon>
        <taxon>Gnathifera</taxon>
        <taxon>Rotifera</taxon>
        <taxon>Eurotatoria</taxon>
        <taxon>Bdelloidea</taxon>
        <taxon>Philodinida</taxon>
        <taxon>Philodinidae</taxon>
        <taxon>Rotaria</taxon>
    </lineage>
</organism>
<dbReference type="Proteomes" id="UP000663824">
    <property type="component" value="Unassembled WGS sequence"/>
</dbReference>
<dbReference type="Pfam" id="PF08538">
    <property type="entry name" value="DUF1749"/>
    <property type="match status" value="1"/>
</dbReference>
<dbReference type="EMBL" id="CAJOBI010149656">
    <property type="protein sequence ID" value="CAF4805469.1"/>
    <property type="molecule type" value="Genomic_DNA"/>
</dbReference>
<dbReference type="EMBL" id="CAJNOW010016606">
    <property type="protein sequence ID" value="CAF1651143.1"/>
    <property type="molecule type" value="Genomic_DNA"/>
</dbReference>
<dbReference type="EMBL" id="CAJNRE010001634">
    <property type="protein sequence ID" value="CAF1947917.1"/>
    <property type="molecule type" value="Genomic_DNA"/>
</dbReference>
<dbReference type="InterPro" id="IPR013744">
    <property type="entry name" value="SidJ"/>
</dbReference>
<proteinExistence type="predicted"/>
<dbReference type="InterPro" id="IPR029058">
    <property type="entry name" value="AB_hydrolase_fold"/>
</dbReference>
<evidence type="ECO:0000313" key="2">
    <source>
        <dbReference type="EMBL" id="CAF1651143.1"/>
    </source>
</evidence>
<dbReference type="EMBL" id="CAJNOV010002085">
    <property type="protein sequence ID" value="CAF1088777.1"/>
    <property type="molecule type" value="Genomic_DNA"/>
</dbReference>
<protein>
    <submittedName>
        <fullName evidence="3">Uncharacterized protein</fullName>
    </submittedName>
</protein>
<dbReference type="OrthoDB" id="10034502at2759"/>
<gene>
    <name evidence="6" type="ORF">BYL167_LOCUS54051</name>
    <name evidence="1" type="ORF">CJN711_LOCUS6563</name>
    <name evidence="4" type="ORF">GIL414_LOCUS9213</name>
    <name evidence="2" type="ORF">KQP761_LOCUS29990</name>
    <name evidence="3" type="ORF">MBJ925_LOCUS5761</name>
    <name evidence="5" type="ORF">SMN809_LOCUS47363</name>
</gene>
<dbReference type="Proteomes" id="UP000676336">
    <property type="component" value="Unassembled WGS sequence"/>
</dbReference>
<evidence type="ECO:0000313" key="7">
    <source>
        <dbReference type="Proteomes" id="UP000663824"/>
    </source>
</evidence>
<comment type="caution">
    <text evidence="3">The sequence shown here is derived from an EMBL/GenBank/DDBJ whole genome shotgun (WGS) entry which is preliminary data.</text>
</comment>
<dbReference type="PANTHER" id="PTHR31591">
    <property type="entry name" value="UPF0613 PROTEIN PB24D3.06C"/>
    <property type="match status" value="1"/>
</dbReference>
<dbReference type="Gene3D" id="3.40.50.1820">
    <property type="entry name" value="alpha/beta hydrolase"/>
    <property type="match status" value="1"/>
</dbReference>
<dbReference type="Proteomes" id="UP000681967">
    <property type="component" value="Unassembled WGS sequence"/>
</dbReference>
<evidence type="ECO:0000313" key="6">
    <source>
        <dbReference type="EMBL" id="CAF4953465.1"/>
    </source>
</evidence>
<dbReference type="Proteomes" id="UP000663855">
    <property type="component" value="Unassembled WGS sequence"/>
</dbReference>
<evidence type="ECO:0000313" key="3">
    <source>
        <dbReference type="EMBL" id="CAF1947917.1"/>
    </source>
</evidence>
<dbReference type="Proteomes" id="UP000681720">
    <property type="component" value="Unassembled WGS sequence"/>
</dbReference>
<sequence length="280" mass="32372">MYGNLFLYDLKYKLVAFESGSLSSSSRCLILIGGLSDGLLSLPYVERLSSKLESLSDPYTLIQPLLRSSNLQYGWHTIDDDIEDLKTLIEYLINNRPNLTSIILMGHSTGCQDIIHLLRQEKKHPKIHRVILQGPVCDRQYLSQLSSTKDQLNYCLKNYENIKEWLPRYLHDPPLTVQRCLSFNQPNSIEDLFSSDLTDEQLNQIYEKIETPITWIWSKQDEYVPSSIKDNVESFVKNKLANKNNSTFLLLEEADHAINNHQEQISMIEHITQLILTSNK</sequence>
<name>A0A816M549_9BILA</name>
<dbReference type="SUPFAM" id="SSF53474">
    <property type="entry name" value="alpha/beta-Hydrolases"/>
    <property type="match status" value="1"/>
</dbReference>